<evidence type="ECO:0000313" key="14">
    <source>
        <dbReference type="EMBL" id="RXN07338.1"/>
    </source>
</evidence>
<dbReference type="InterPro" id="IPR000980">
    <property type="entry name" value="SH2"/>
</dbReference>
<dbReference type="SMART" id="SM00451">
    <property type="entry name" value="ZnF_U1"/>
    <property type="match status" value="1"/>
</dbReference>
<accession>A0A498LG89</accession>
<protein>
    <recommendedName>
        <fullName evidence="10">Zinc finger matrin-type protein 2</fullName>
    </recommendedName>
</protein>
<dbReference type="Pfam" id="PF00017">
    <property type="entry name" value="SH2"/>
    <property type="match status" value="1"/>
</dbReference>
<dbReference type="STRING" id="84645.A0A498LG89"/>
<dbReference type="InterPro" id="IPR036860">
    <property type="entry name" value="SH2_dom_sf"/>
</dbReference>
<feature type="compositionally biased region" description="Acidic residues" evidence="12">
    <location>
        <begin position="196"/>
        <end position="219"/>
    </location>
</feature>
<dbReference type="PRINTS" id="PR00401">
    <property type="entry name" value="SH2DOMAIN"/>
</dbReference>
<dbReference type="Pfam" id="PF12171">
    <property type="entry name" value="zf-C2H2_jaz"/>
    <property type="match status" value="1"/>
</dbReference>
<dbReference type="GO" id="GO:0000398">
    <property type="term" value="P:mRNA splicing, via spliceosome"/>
    <property type="evidence" value="ECO:0007669"/>
    <property type="project" value="InterPro"/>
</dbReference>
<evidence type="ECO:0000256" key="3">
    <source>
        <dbReference type="ARBA" id="ARBA00022723"/>
    </source>
</evidence>
<keyword evidence="6 11" id="KW-0727">SH2 domain</keyword>
<feature type="compositionally biased region" description="Basic and acidic residues" evidence="12">
    <location>
        <begin position="158"/>
        <end position="172"/>
    </location>
</feature>
<evidence type="ECO:0000259" key="13">
    <source>
        <dbReference type="PROSITE" id="PS50001"/>
    </source>
</evidence>
<dbReference type="GO" id="GO:0003677">
    <property type="term" value="F:DNA binding"/>
    <property type="evidence" value="ECO:0007669"/>
    <property type="project" value="UniProtKB-KW"/>
</dbReference>
<keyword evidence="15" id="KW-1185">Reference proteome</keyword>
<reference evidence="14 15" key="1">
    <citation type="submission" date="2018-03" db="EMBL/GenBank/DDBJ databases">
        <title>Draft genome sequence of Rohu Carp (Labeo rohita).</title>
        <authorList>
            <person name="Das P."/>
            <person name="Kushwaha B."/>
            <person name="Joshi C.G."/>
            <person name="Kumar D."/>
            <person name="Nagpure N.S."/>
            <person name="Sahoo L."/>
            <person name="Das S.P."/>
            <person name="Bit A."/>
            <person name="Patnaik S."/>
            <person name="Meher P.K."/>
            <person name="Jayasankar P."/>
            <person name="Koringa P.G."/>
            <person name="Patel N.V."/>
            <person name="Hinsu A.T."/>
            <person name="Kumar R."/>
            <person name="Pandey M."/>
            <person name="Agarwal S."/>
            <person name="Srivastava S."/>
            <person name="Singh M."/>
            <person name="Iquebal M.A."/>
            <person name="Jaiswal S."/>
            <person name="Angadi U.B."/>
            <person name="Kumar N."/>
            <person name="Raza M."/>
            <person name="Shah T.M."/>
            <person name="Rai A."/>
            <person name="Jena J.K."/>
        </authorList>
    </citation>
    <scope>NUCLEOTIDE SEQUENCE [LARGE SCALE GENOMIC DNA]</scope>
    <source>
        <strain evidence="14">DASCIFA01</strain>
        <tissue evidence="14">Testis</tissue>
    </source>
</reference>
<comment type="function">
    <text evidence="1">Involved in pre-mRNA splicing as a component of the spliceosome.</text>
</comment>
<feature type="region of interest" description="Disordered" evidence="12">
    <location>
        <begin position="158"/>
        <end position="295"/>
    </location>
</feature>
<sequence length="492" mass="56474">MASGSGSKNDFRRKWDKDEYEQLAQKRLTEERDKKDGKPVPPVKRELLRHRDYKVDLESKLGKTIVITKTTPQAEMGGYYCNVCDCVVKDSINFLDHINGKKHQRNLGMSMRVERSSLDQVKKRFEVNKKKLEEKQKEYDFEERMKELREEEEKAKAYRKEKQKEKKRKAEEDLNFEDDDEMAAVMGFSVEHNEDQAWDSEEFESDDDYENPDSNEEGEASGGDYESPEEASDSDNSYEPPPTEPNEDTAQICPAKPMENSDYIDNNRPHIGARREPPVPPERPGPGPALPPIERPNVEEAHARLKELPAVEPPGDPMRIPKPSLPPLSGVRRSASSVTPGYSQNSCQELQHIPTAHQEPFTKTTRNPRTVLSNRQDMDPAWYVGQISRGEAESCLRRVNRDGTFLVRDSSNRSSNQPYTLVVLYQDKVYNIQIRRNHDGFMLGTGLKSSETFERVSDIISQHKQMPLLLIDAKNREASQQNQCALIYPARY</sequence>
<dbReference type="GO" id="GO:0005681">
    <property type="term" value="C:spliceosomal complex"/>
    <property type="evidence" value="ECO:0007669"/>
    <property type="project" value="InterPro"/>
</dbReference>
<dbReference type="Proteomes" id="UP000290572">
    <property type="component" value="Unassembled WGS sequence"/>
</dbReference>
<evidence type="ECO:0000256" key="5">
    <source>
        <dbReference type="ARBA" id="ARBA00022833"/>
    </source>
</evidence>
<evidence type="ECO:0000256" key="9">
    <source>
        <dbReference type="ARBA" id="ARBA00063310"/>
    </source>
</evidence>
<dbReference type="GO" id="GO:0005737">
    <property type="term" value="C:cytoplasm"/>
    <property type="evidence" value="ECO:0007669"/>
    <property type="project" value="UniProtKB-ARBA"/>
</dbReference>
<keyword evidence="16" id="KW-1267">Proteomics identification</keyword>
<evidence type="ECO:0000256" key="10">
    <source>
        <dbReference type="ARBA" id="ARBA00067762"/>
    </source>
</evidence>
<dbReference type="FunFam" id="3.30.505.10:FF:000016">
    <property type="entry name" value="B-cell linker protein isoform 2"/>
    <property type="match status" value="1"/>
</dbReference>
<feature type="compositionally biased region" description="Polar residues" evidence="12">
    <location>
        <begin position="334"/>
        <end position="344"/>
    </location>
</feature>
<feature type="compositionally biased region" description="Acidic residues" evidence="12">
    <location>
        <begin position="173"/>
        <end position="182"/>
    </location>
</feature>
<evidence type="ECO:0000256" key="4">
    <source>
        <dbReference type="ARBA" id="ARBA00022771"/>
    </source>
</evidence>
<feature type="domain" description="SH2" evidence="13">
    <location>
        <begin position="382"/>
        <end position="490"/>
    </location>
</feature>
<organism evidence="14 15">
    <name type="scientific">Labeo rohita</name>
    <name type="common">Indian major carp</name>
    <name type="synonym">Cyprinus rohita</name>
    <dbReference type="NCBI Taxonomy" id="84645"/>
    <lineage>
        <taxon>Eukaryota</taxon>
        <taxon>Metazoa</taxon>
        <taxon>Chordata</taxon>
        <taxon>Craniata</taxon>
        <taxon>Vertebrata</taxon>
        <taxon>Euteleostomi</taxon>
        <taxon>Actinopterygii</taxon>
        <taxon>Neopterygii</taxon>
        <taxon>Teleostei</taxon>
        <taxon>Ostariophysi</taxon>
        <taxon>Cypriniformes</taxon>
        <taxon>Cyprinidae</taxon>
        <taxon>Labeoninae</taxon>
        <taxon>Labeonini</taxon>
        <taxon>Labeo</taxon>
    </lineage>
</organism>
<keyword evidence="5" id="KW-0862">Zinc</keyword>
<keyword evidence="8" id="KW-0539">Nucleus</keyword>
<dbReference type="InterPro" id="IPR040107">
    <property type="entry name" value="Snu23"/>
</dbReference>
<dbReference type="EMBL" id="QBIY01013350">
    <property type="protein sequence ID" value="RXN07338.1"/>
    <property type="molecule type" value="Genomic_DNA"/>
</dbReference>
<keyword evidence="7" id="KW-0238">DNA-binding</keyword>
<dbReference type="InterPro" id="IPR022755">
    <property type="entry name" value="Znf_C2H2_jaz"/>
</dbReference>
<evidence type="ECO:0000256" key="7">
    <source>
        <dbReference type="ARBA" id="ARBA00023125"/>
    </source>
</evidence>
<keyword evidence="4" id="KW-0863">Zinc-finger</keyword>
<name>A0A498LG89_LABRO</name>
<dbReference type="PANTHER" id="PTHR45986:SF1">
    <property type="entry name" value="ZINC FINGER MATRIN-TYPE PROTEIN 2"/>
    <property type="match status" value="1"/>
</dbReference>
<feature type="compositionally biased region" description="Pro residues" evidence="12">
    <location>
        <begin position="278"/>
        <end position="294"/>
    </location>
</feature>
<dbReference type="Gene3D" id="3.30.160.60">
    <property type="entry name" value="Classic Zinc Finger"/>
    <property type="match status" value="1"/>
</dbReference>
<dbReference type="GO" id="GO:0046540">
    <property type="term" value="C:U4/U6 x U5 tri-snRNP complex"/>
    <property type="evidence" value="ECO:0007669"/>
    <property type="project" value="TreeGrafter"/>
</dbReference>
<dbReference type="SUPFAM" id="SSF57667">
    <property type="entry name" value="beta-beta-alpha zinc fingers"/>
    <property type="match status" value="1"/>
</dbReference>
<dbReference type="AlphaFoldDB" id="A0A498LG89"/>
<comment type="subcellular location">
    <subcellularLocation>
        <location evidence="2">Nucleus</location>
    </subcellularLocation>
</comment>
<evidence type="ECO:0000313" key="15">
    <source>
        <dbReference type="Proteomes" id="UP000290572"/>
    </source>
</evidence>
<feature type="region of interest" description="Disordered" evidence="12">
    <location>
        <begin position="310"/>
        <end position="344"/>
    </location>
</feature>
<gene>
    <name evidence="14" type="ORF">ROHU_035475</name>
</gene>
<dbReference type="SMART" id="SM00252">
    <property type="entry name" value="SH2"/>
    <property type="match status" value="1"/>
</dbReference>
<dbReference type="FunFam" id="3.30.160.60:FF:000282">
    <property type="entry name" value="Zinc finger, matrin-type 2"/>
    <property type="match status" value="1"/>
</dbReference>
<evidence type="ECO:0000256" key="6">
    <source>
        <dbReference type="ARBA" id="ARBA00022999"/>
    </source>
</evidence>
<evidence type="ECO:0000256" key="2">
    <source>
        <dbReference type="ARBA" id="ARBA00004123"/>
    </source>
</evidence>
<feature type="compositionally biased region" description="Basic and acidic residues" evidence="12">
    <location>
        <begin position="265"/>
        <end position="277"/>
    </location>
</feature>
<evidence type="ECO:0000256" key="11">
    <source>
        <dbReference type="PROSITE-ProRule" id="PRU00191"/>
    </source>
</evidence>
<keyword evidence="3" id="KW-0479">Metal-binding</keyword>
<comment type="subunit">
    <text evidence="9">Component of the spliceosome B complex.</text>
</comment>
<evidence type="ECO:0000256" key="1">
    <source>
        <dbReference type="ARBA" id="ARBA00002609"/>
    </source>
</evidence>
<dbReference type="Gene3D" id="3.30.505.10">
    <property type="entry name" value="SH2 domain"/>
    <property type="match status" value="1"/>
</dbReference>
<dbReference type="PANTHER" id="PTHR45986">
    <property type="entry name" value="ZINC FINGER MATRIN-TYPE PROTEIN 2"/>
    <property type="match status" value="1"/>
</dbReference>
<proteinExistence type="evidence at protein level"/>
<dbReference type="SUPFAM" id="SSF55550">
    <property type="entry name" value="SH2 domain"/>
    <property type="match status" value="1"/>
</dbReference>
<dbReference type="PROSITE" id="PS50001">
    <property type="entry name" value="SH2"/>
    <property type="match status" value="1"/>
</dbReference>
<evidence type="ECO:0000256" key="12">
    <source>
        <dbReference type="SAM" id="MobiDB-lite"/>
    </source>
</evidence>
<dbReference type="InterPro" id="IPR036236">
    <property type="entry name" value="Znf_C2H2_sf"/>
</dbReference>
<dbReference type="GO" id="GO:0008270">
    <property type="term" value="F:zinc ion binding"/>
    <property type="evidence" value="ECO:0007669"/>
    <property type="project" value="UniProtKB-KW"/>
</dbReference>
<comment type="caution">
    <text evidence="14">The sequence shown here is derived from an EMBL/GenBank/DDBJ whole genome shotgun (WGS) entry which is preliminary data.</text>
</comment>
<evidence type="ECO:0000256" key="8">
    <source>
        <dbReference type="ARBA" id="ARBA00023242"/>
    </source>
</evidence>
<dbReference type="InterPro" id="IPR003604">
    <property type="entry name" value="Matrin/U1-like-C_Znf_C2H2"/>
</dbReference>
<evidence type="ECO:0007829" key="16">
    <source>
        <dbReference type="PeptideAtlas" id="A0A498LG89"/>
    </source>
</evidence>